<keyword evidence="4 7" id="KW-0812">Transmembrane</keyword>
<feature type="transmembrane region" description="Helical" evidence="7">
    <location>
        <begin position="279"/>
        <end position="302"/>
    </location>
</feature>
<comment type="subcellular location">
    <subcellularLocation>
        <location evidence="1 7">Cell membrane</location>
        <topology evidence="1 7">Multi-pass membrane protein</topology>
    </subcellularLocation>
</comment>
<comment type="similarity">
    <text evidence="7">Belongs to the binding-protein-dependent transport system permease family.</text>
</comment>
<sequence>MFVSIAALSFLLPKEGPGAYDHIQLEYALIPPFTHIQFVKLTKSDNATQVIQYYPADSIVRISKNALLIYYNKKETQVALKEGSEYSLEQKIFYLGTDRFGRDMWARIAHGSRVSLSIGFLAMIVSLSVGIPLGAVAGYFRGAVDRSIMWLATVVWSVPSVLLVMSFTLVFGKSLAQVFVAVGLTMWVDVARTVRGKVMSIRQKEYILAAQIGGLSTWRILSVHIFPNILGPILILAASNFSTAVLLESGISFLGLGVQPPTPSWGNIIRDHYAYLLMGKPWTVLFPALCIVGLILSLISLANQLRDYYDVKGE</sequence>
<dbReference type="GO" id="GO:0005886">
    <property type="term" value="C:plasma membrane"/>
    <property type="evidence" value="ECO:0007669"/>
    <property type="project" value="UniProtKB-SubCell"/>
</dbReference>
<comment type="caution">
    <text evidence="9">The sequence shown here is derived from an EMBL/GenBank/DDBJ whole genome shotgun (WGS) entry which is preliminary data.</text>
</comment>
<feature type="transmembrane region" description="Helical" evidence="7">
    <location>
        <begin position="175"/>
        <end position="194"/>
    </location>
</feature>
<keyword evidence="3" id="KW-1003">Cell membrane</keyword>
<reference evidence="9 10" key="1">
    <citation type="submission" date="2018-11" db="EMBL/GenBank/DDBJ databases">
        <title>Schleiferia aggregans sp. nov., a moderately thermophilic heterotrophic bacterium isolated from microbial mats at a terrestrial hot spring.</title>
        <authorList>
            <person name="Iino T."/>
            <person name="Ohkuma M."/>
            <person name="Haruta S."/>
        </authorList>
    </citation>
    <scope>NUCLEOTIDE SEQUENCE [LARGE SCALE GENOMIC DNA]</scope>
    <source>
        <strain evidence="9 10">LA</strain>
    </source>
</reference>
<dbReference type="InterPro" id="IPR035906">
    <property type="entry name" value="MetI-like_sf"/>
</dbReference>
<keyword evidence="2 7" id="KW-0813">Transport</keyword>
<proteinExistence type="inferred from homology"/>
<dbReference type="EMBL" id="BHZE01000003">
    <property type="protein sequence ID" value="GCD77081.1"/>
    <property type="molecule type" value="Genomic_DNA"/>
</dbReference>
<keyword evidence="10" id="KW-1185">Reference proteome</keyword>
<evidence type="ECO:0000256" key="1">
    <source>
        <dbReference type="ARBA" id="ARBA00004651"/>
    </source>
</evidence>
<dbReference type="InterPro" id="IPR050366">
    <property type="entry name" value="BP-dependent_transpt_permease"/>
</dbReference>
<gene>
    <name evidence="9" type="ORF">JCM31826_05630</name>
</gene>
<dbReference type="Pfam" id="PF00528">
    <property type="entry name" value="BPD_transp_1"/>
    <property type="match status" value="1"/>
</dbReference>
<dbReference type="OrthoDB" id="9783218at2"/>
<keyword evidence="6 7" id="KW-0472">Membrane</keyword>
<evidence type="ECO:0000313" key="10">
    <source>
        <dbReference type="Proteomes" id="UP000286715"/>
    </source>
</evidence>
<evidence type="ECO:0000256" key="2">
    <source>
        <dbReference type="ARBA" id="ARBA00022448"/>
    </source>
</evidence>
<evidence type="ECO:0000256" key="7">
    <source>
        <dbReference type="RuleBase" id="RU363032"/>
    </source>
</evidence>
<evidence type="ECO:0000313" key="9">
    <source>
        <dbReference type="EMBL" id="GCD77081.1"/>
    </source>
</evidence>
<feature type="domain" description="ABC transmembrane type-1" evidence="8">
    <location>
        <begin position="112"/>
        <end position="307"/>
    </location>
</feature>
<dbReference type="AlphaFoldDB" id="A0A401XJC0"/>
<dbReference type="SUPFAM" id="SSF161098">
    <property type="entry name" value="MetI-like"/>
    <property type="match status" value="1"/>
</dbReference>
<dbReference type="Proteomes" id="UP000286715">
    <property type="component" value="Unassembled WGS sequence"/>
</dbReference>
<evidence type="ECO:0000256" key="3">
    <source>
        <dbReference type="ARBA" id="ARBA00022475"/>
    </source>
</evidence>
<name>A0A401XJC0_9FLAO</name>
<evidence type="ECO:0000256" key="6">
    <source>
        <dbReference type="ARBA" id="ARBA00023136"/>
    </source>
</evidence>
<dbReference type="PANTHER" id="PTHR43386">
    <property type="entry name" value="OLIGOPEPTIDE TRANSPORT SYSTEM PERMEASE PROTEIN APPC"/>
    <property type="match status" value="1"/>
</dbReference>
<feature type="transmembrane region" description="Helical" evidence="7">
    <location>
        <begin position="114"/>
        <end position="136"/>
    </location>
</feature>
<keyword evidence="5 7" id="KW-1133">Transmembrane helix</keyword>
<dbReference type="InterPro" id="IPR000515">
    <property type="entry name" value="MetI-like"/>
</dbReference>
<dbReference type="Gene3D" id="1.10.3720.10">
    <property type="entry name" value="MetI-like"/>
    <property type="match status" value="1"/>
</dbReference>
<organism evidence="9 10">
    <name type="scientific">Thermaurantimonas aggregans</name>
    <dbReference type="NCBI Taxonomy" id="2173829"/>
    <lineage>
        <taxon>Bacteria</taxon>
        <taxon>Pseudomonadati</taxon>
        <taxon>Bacteroidota</taxon>
        <taxon>Flavobacteriia</taxon>
        <taxon>Flavobacteriales</taxon>
        <taxon>Schleiferiaceae</taxon>
        <taxon>Thermaurantimonas</taxon>
    </lineage>
</organism>
<evidence type="ECO:0000256" key="4">
    <source>
        <dbReference type="ARBA" id="ARBA00022692"/>
    </source>
</evidence>
<feature type="transmembrane region" description="Helical" evidence="7">
    <location>
        <begin position="148"/>
        <end position="169"/>
    </location>
</feature>
<dbReference type="PANTHER" id="PTHR43386:SF1">
    <property type="entry name" value="D,D-DIPEPTIDE TRANSPORT SYSTEM PERMEASE PROTEIN DDPC-RELATED"/>
    <property type="match status" value="1"/>
</dbReference>
<dbReference type="CDD" id="cd06261">
    <property type="entry name" value="TM_PBP2"/>
    <property type="match status" value="1"/>
</dbReference>
<feature type="transmembrane region" description="Helical" evidence="7">
    <location>
        <begin position="233"/>
        <end position="258"/>
    </location>
</feature>
<protein>
    <recommendedName>
        <fullName evidence="8">ABC transmembrane type-1 domain-containing protein</fullName>
    </recommendedName>
</protein>
<accession>A0A401XJC0</accession>
<dbReference type="PROSITE" id="PS50928">
    <property type="entry name" value="ABC_TM1"/>
    <property type="match status" value="1"/>
</dbReference>
<dbReference type="GO" id="GO:0055085">
    <property type="term" value="P:transmembrane transport"/>
    <property type="evidence" value="ECO:0007669"/>
    <property type="project" value="InterPro"/>
</dbReference>
<evidence type="ECO:0000259" key="8">
    <source>
        <dbReference type="PROSITE" id="PS50928"/>
    </source>
</evidence>
<evidence type="ECO:0000256" key="5">
    <source>
        <dbReference type="ARBA" id="ARBA00022989"/>
    </source>
</evidence>